<dbReference type="Gene3D" id="3.30.450.410">
    <property type="match status" value="1"/>
</dbReference>
<dbReference type="EMBL" id="CAFABA010000139">
    <property type="protein sequence ID" value="CAB4835648.1"/>
    <property type="molecule type" value="Genomic_DNA"/>
</dbReference>
<evidence type="ECO:0000313" key="1">
    <source>
        <dbReference type="EMBL" id="CAB4835648.1"/>
    </source>
</evidence>
<sequence length="133" mass="15095">MPPFKGKECRLEAYCACCLAPITIIDKEFELLSCDPGGVLWHVTKTPWDWGNVDMGSMCDSMNFVLNAEHAENYERQTGTRGVHCPIEAGKEFVRYTGQIRMYDYHWPPGTMDPPAIIERFRSIGCDVSAWGE</sequence>
<dbReference type="SUPFAM" id="SSF160387">
    <property type="entry name" value="NosL/MerB-like"/>
    <property type="match status" value="1"/>
</dbReference>
<name>A0A6J7ATD8_9ZZZZ</name>
<organism evidence="1">
    <name type="scientific">freshwater metagenome</name>
    <dbReference type="NCBI Taxonomy" id="449393"/>
    <lineage>
        <taxon>unclassified sequences</taxon>
        <taxon>metagenomes</taxon>
        <taxon>ecological metagenomes</taxon>
    </lineage>
</organism>
<proteinExistence type="predicted"/>
<gene>
    <name evidence="1" type="ORF">UFOPK3139_02572</name>
</gene>
<protein>
    <submittedName>
        <fullName evidence="1">Unannotated protein</fullName>
    </submittedName>
</protein>
<reference evidence="1" key="1">
    <citation type="submission" date="2020-05" db="EMBL/GenBank/DDBJ databases">
        <authorList>
            <person name="Chiriac C."/>
            <person name="Salcher M."/>
            <person name="Ghai R."/>
            <person name="Kavagutti S V."/>
        </authorList>
    </citation>
    <scope>NUCLEOTIDE SEQUENCE</scope>
</reference>
<dbReference type="InterPro" id="IPR053717">
    <property type="entry name" value="MerB_lyase_sf"/>
</dbReference>
<accession>A0A6J7ATD8</accession>
<dbReference type="AlphaFoldDB" id="A0A6J7ATD8"/>